<keyword evidence="2" id="KW-1185">Reference proteome</keyword>
<evidence type="ECO:0000313" key="2">
    <source>
        <dbReference type="Proteomes" id="UP000237105"/>
    </source>
</evidence>
<protein>
    <submittedName>
        <fullName evidence="1">Uncharacterized protein</fullName>
    </submittedName>
</protein>
<organism evidence="1 2">
    <name type="scientific">Parasponia andersonii</name>
    <name type="common">Sponia andersonii</name>
    <dbReference type="NCBI Taxonomy" id="3476"/>
    <lineage>
        <taxon>Eukaryota</taxon>
        <taxon>Viridiplantae</taxon>
        <taxon>Streptophyta</taxon>
        <taxon>Embryophyta</taxon>
        <taxon>Tracheophyta</taxon>
        <taxon>Spermatophyta</taxon>
        <taxon>Magnoliopsida</taxon>
        <taxon>eudicotyledons</taxon>
        <taxon>Gunneridae</taxon>
        <taxon>Pentapetalae</taxon>
        <taxon>rosids</taxon>
        <taxon>fabids</taxon>
        <taxon>Rosales</taxon>
        <taxon>Cannabaceae</taxon>
        <taxon>Parasponia</taxon>
    </lineage>
</organism>
<reference evidence="2" key="1">
    <citation type="submission" date="2016-06" db="EMBL/GenBank/DDBJ databases">
        <title>Parallel loss of symbiosis genes in relatives of nitrogen-fixing non-legume Parasponia.</title>
        <authorList>
            <person name="Van Velzen R."/>
            <person name="Holmer R."/>
            <person name="Bu F."/>
            <person name="Rutten L."/>
            <person name="Van Zeijl A."/>
            <person name="Liu W."/>
            <person name="Santuari L."/>
            <person name="Cao Q."/>
            <person name="Sharma T."/>
            <person name="Shen D."/>
            <person name="Roswanjaya Y."/>
            <person name="Wardhani T."/>
            <person name="Kalhor M.S."/>
            <person name="Jansen J."/>
            <person name="Van den Hoogen J."/>
            <person name="Gungor B."/>
            <person name="Hartog M."/>
            <person name="Hontelez J."/>
            <person name="Verver J."/>
            <person name="Yang W.-C."/>
            <person name="Schijlen E."/>
            <person name="Repin R."/>
            <person name="Schilthuizen M."/>
            <person name="Schranz E."/>
            <person name="Heidstra R."/>
            <person name="Miyata K."/>
            <person name="Fedorova E."/>
            <person name="Kohlen W."/>
            <person name="Bisseling T."/>
            <person name="Smit S."/>
            <person name="Geurts R."/>
        </authorList>
    </citation>
    <scope>NUCLEOTIDE SEQUENCE [LARGE SCALE GENOMIC DNA]</scope>
    <source>
        <strain evidence="2">cv. WU1-14</strain>
    </source>
</reference>
<dbReference type="EMBL" id="JXTB01000366">
    <property type="protein sequence ID" value="PON43687.1"/>
    <property type="molecule type" value="Genomic_DNA"/>
</dbReference>
<name>A0A2P5B4F7_PARAD</name>
<accession>A0A2P5B4F7</accession>
<evidence type="ECO:0000313" key="1">
    <source>
        <dbReference type="EMBL" id="PON43687.1"/>
    </source>
</evidence>
<dbReference type="AlphaFoldDB" id="A0A2P5B4F7"/>
<feature type="non-terminal residue" evidence="1">
    <location>
        <position position="1"/>
    </location>
</feature>
<sequence length="113" mass="12936">GIPSSKKNSTRLIRGKKKSQIQFHIMTTTQRIYNNHMRFYNIFFFSNKSTVAPTILNHFLSISSSSSTLQKIPVHNLESLAKLKGPIVLNSDDFVGHDHLRCHVVSQRCKLRV</sequence>
<gene>
    <name evidence="1" type="ORF">PanWU01x14_272230</name>
</gene>
<dbReference type="Proteomes" id="UP000237105">
    <property type="component" value="Unassembled WGS sequence"/>
</dbReference>
<comment type="caution">
    <text evidence="1">The sequence shown here is derived from an EMBL/GenBank/DDBJ whole genome shotgun (WGS) entry which is preliminary data.</text>
</comment>
<proteinExistence type="predicted"/>